<proteinExistence type="predicted"/>
<evidence type="ECO:0000313" key="3">
    <source>
        <dbReference type="Proteomes" id="UP000694410"/>
    </source>
</evidence>
<dbReference type="InterPro" id="IPR018154">
    <property type="entry name" value="TLV/ENV_coat_polyprotein"/>
</dbReference>
<dbReference type="Ensembl" id="ENSCCET00000030124.1">
    <property type="protein sequence ID" value="ENSCCEP00000019853.1"/>
    <property type="gene ID" value="ENSCCEG00000017994.1"/>
</dbReference>
<dbReference type="Proteomes" id="UP000694410">
    <property type="component" value="Unplaced"/>
</dbReference>
<accession>A0A8C0ZH35</accession>
<reference evidence="2" key="1">
    <citation type="submission" date="2025-08" db="UniProtKB">
        <authorList>
            <consortium name="Ensembl"/>
        </authorList>
    </citation>
    <scope>IDENTIFICATION</scope>
</reference>
<name>A0A8C0ZH35_CYACU</name>
<reference evidence="2" key="2">
    <citation type="submission" date="2025-09" db="UniProtKB">
        <authorList>
            <consortium name="Ensembl"/>
        </authorList>
    </citation>
    <scope>IDENTIFICATION</scope>
</reference>
<keyword evidence="3" id="KW-1185">Reference proteome</keyword>
<feature type="region of interest" description="Disordered" evidence="1">
    <location>
        <begin position="76"/>
        <end position="100"/>
    </location>
</feature>
<feature type="compositionally biased region" description="Polar residues" evidence="1">
    <location>
        <begin position="84"/>
        <end position="97"/>
    </location>
</feature>
<evidence type="ECO:0000256" key="1">
    <source>
        <dbReference type="SAM" id="MobiDB-lite"/>
    </source>
</evidence>
<protein>
    <submittedName>
        <fullName evidence="2">Uncharacterized protein</fullName>
    </submittedName>
</protein>
<sequence>MAQVNMMRPKVAVRWNESMARSQDLNFAPKRTGTSALGCNPRGPEEGRKLKVLRITFTVFMMIPLVMGQSSKAEWEAAQGPATRKQTMQKQSISNSHPCDKCNQRIKDKMESVFVAHSYGNVACYNHKNFLDICVKNRKMYWVGKNLGFKGRAPYPHNDQICPQYEKFFCFEKDENENEPNINIALKEKKEIEKSVKKIPEKELEELNQLYKQLKEQYSDWDLPTTTKTLFVDLMQEIATELGLSKCWVCEGLRMAERWPWRGESSAPEQFLKWNHTQISKTLKQPGGWILSHQVIGTVCITREGKKYNEVVEYTPCTSTLGANSENNTKTWQPKTPAGYWGIMKETNCEWDNHIDLCRYKSPGANPYQSISNLKFYWEQPGTTSNKGKAPDGIYWICGQRTYSELPQKWKGICTLGIIQPSFFVIPRSRTNMLGTPLYKTLERNKRDLNF</sequence>
<evidence type="ECO:0000313" key="2">
    <source>
        <dbReference type="Ensembl" id="ENSCCEP00000019853.1"/>
    </source>
</evidence>
<dbReference type="AlphaFoldDB" id="A0A8C0ZH35"/>
<dbReference type="PANTHER" id="PTHR10424">
    <property type="entry name" value="VIRAL ENVELOPE PROTEIN"/>
    <property type="match status" value="1"/>
</dbReference>
<organism evidence="2 3">
    <name type="scientific">Cyanistes caeruleus</name>
    <name type="common">Eurasian blue tit</name>
    <name type="synonym">Parus caeruleus</name>
    <dbReference type="NCBI Taxonomy" id="156563"/>
    <lineage>
        <taxon>Eukaryota</taxon>
        <taxon>Metazoa</taxon>
        <taxon>Chordata</taxon>
        <taxon>Craniata</taxon>
        <taxon>Vertebrata</taxon>
        <taxon>Euteleostomi</taxon>
        <taxon>Archelosauria</taxon>
        <taxon>Archosauria</taxon>
        <taxon>Dinosauria</taxon>
        <taxon>Saurischia</taxon>
        <taxon>Theropoda</taxon>
        <taxon>Coelurosauria</taxon>
        <taxon>Aves</taxon>
        <taxon>Neognathae</taxon>
        <taxon>Neoaves</taxon>
        <taxon>Telluraves</taxon>
        <taxon>Australaves</taxon>
        <taxon>Passeriformes</taxon>
        <taxon>Paridae</taxon>
        <taxon>Cyanistes</taxon>
    </lineage>
</organism>